<keyword evidence="5" id="KW-1185">Reference proteome</keyword>
<dbReference type="InterPro" id="IPR042197">
    <property type="entry name" value="Apaf_helical"/>
</dbReference>
<dbReference type="SUPFAM" id="SSF52540">
    <property type="entry name" value="P-loop containing nucleoside triphosphate hydrolases"/>
    <property type="match status" value="1"/>
</dbReference>
<dbReference type="Gene3D" id="1.10.8.430">
    <property type="entry name" value="Helical domain of apoptotic protease-activating factors"/>
    <property type="match status" value="1"/>
</dbReference>
<organism evidence="4 5">
    <name type="scientific">Taxus chinensis</name>
    <name type="common">Chinese yew</name>
    <name type="synonym">Taxus wallichiana var. chinensis</name>
    <dbReference type="NCBI Taxonomy" id="29808"/>
    <lineage>
        <taxon>Eukaryota</taxon>
        <taxon>Viridiplantae</taxon>
        <taxon>Streptophyta</taxon>
        <taxon>Embryophyta</taxon>
        <taxon>Tracheophyta</taxon>
        <taxon>Spermatophyta</taxon>
        <taxon>Pinopsida</taxon>
        <taxon>Pinidae</taxon>
        <taxon>Conifers II</taxon>
        <taxon>Cupressales</taxon>
        <taxon>Taxaceae</taxon>
        <taxon>Taxus</taxon>
    </lineage>
</organism>
<evidence type="ECO:0008006" key="6">
    <source>
        <dbReference type="Google" id="ProtNLM"/>
    </source>
</evidence>
<evidence type="ECO:0000259" key="2">
    <source>
        <dbReference type="Pfam" id="PF00931"/>
    </source>
</evidence>
<dbReference type="InterPro" id="IPR044974">
    <property type="entry name" value="Disease_R_plants"/>
</dbReference>
<keyword evidence="1" id="KW-0433">Leucine-rich repeat</keyword>
<gene>
    <name evidence="4" type="ORF">KI387_034155</name>
</gene>
<reference evidence="4 5" key="1">
    <citation type="journal article" date="2021" name="Nat. Plants">
        <title>The Taxus genome provides insights into paclitaxel biosynthesis.</title>
        <authorList>
            <person name="Xiong X."/>
            <person name="Gou J."/>
            <person name="Liao Q."/>
            <person name="Li Y."/>
            <person name="Zhou Q."/>
            <person name="Bi G."/>
            <person name="Li C."/>
            <person name="Du R."/>
            <person name="Wang X."/>
            <person name="Sun T."/>
            <person name="Guo L."/>
            <person name="Liang H."/>
            <person name="Lu P."/>
            <person name="Wu Y."/>
            <person name="Zhang Z."/>
            <person name="Ro D.K."/>
            <person name="Shang Y."/>
            <person name="Huang S."/>
            <person name="Yan J."/>
        </authorList>
    </citation>
    <scope>NUCLEOTIDE SEQUENCE [LARGE SCALE GENOMIC DNA]</scope>
    <source>
        <strain evidence="4">Ta-2019</strain>
    </source>
</reference>
<comment type="caution">
    <text evidence="4">The sequence shown here is derived from an EMBL/GenBank/DDBJ whole genome shotgun (WGS) entry which is preliminary data.</text>
</comment>
<dbReference type="PANTHER" id="PTHR11017:SF385">
    <property type="entry name" value="DISEASE RESISTANCE PROTEIN (TIR-NBS-LRR CLASS)-RELATED"/>
    <property type="match status" value="1"/>
</dbReference>
<dbReference type="Gene3D" id="3.40.50.300">
    <property type="entry name" value="P-loop containing nucleotide triphosphate hydrolases"/>
    <property type="match status" value="1"/>
</dbReference>
<dbReference type="InterPro" id="IPR027417">
    <property type="entry name" value="P-loop_NTPase"/>
</dbReference>
<dbReference type="InterPro" id="IPR002182">
    <property type="entry name" value="NB-ARC"/>
</dbReference>
<dbReference type="PANTHER" id="PTHR11017">
    <property type="entry name" value="LEUCINE-RICH REPEAT-CONTAINING PROTEIN"/>
    <property type="match status" value="1"/>
</dbReference>
<dbReference type="Pfam" id="PF00931">
    <property type="entry name" value="NB-ARC"/>
    <property type="match status" value="1"/>
</dbReference>
<protein>
    <recommendedName>
        <fullName evidence="6">NB-ARC domain-containing protein</fullName>
    </recommendedName>
</protein>
<proteinExistence type="predicted"/>
<dbReference type="Proteomes" id="UP000824469">
    <property type="component" value="Unassembled WGS sequence"/>
</dbReference>
<feature type="non-terminal residue" evidence="4">
    <location>
        <position position="516"/>
    </location>
</feature>
<dbReference type="Pfam" id="PF23282">
    <property type="entry name" value="WHD_ROQ1"/>
    <property type="match status" value="1"/>
</dbReference>
<feature type="non-terminal residue" evidence="4">
    <location>
        <position position="1"/>
    </location>
</feature>
<sequence>HYRIRMQQENDHEELCKSIVRAVQKEVQKTKPLHIAEHPIRLNKVVGELEKYCKQKEREGENVNIIGIFGMGGVGKTTLALELFNSKRSQFSGACFLYDVREAYARNDLPSLQSKLLQDLGIEGNVKFQSINAGFSHLKHRLHNADFRRFLIILDDVDNTKQLDALLVRDTLNLVIVTTRDEGLLISAGINVRYNLRGMDRHDSRELFCQHAFTQPHPVTGYQDLSDAFVKVSRGLPLSLQVFGRHVFGRSKDYWQLELEKISRVLPGDVLQSLKISFDSLDCEEKQIFVDVACFFNYKYKSDAIEIWKISGWGAEHALQRLKEKCLVEEIIVRFDGLNGILRMHDHLRDIGRQMAEELTPRRVWRPNYLQSLEAKGFQKTLVETNARCFHSMQDRFMNGQITFFLGNSDDCSEAATTLLWLKLTLNGDEQTCIPSWIPLQNLHSLKIFSGRFKRLWMTNVQAPSQLKELLISNTFLEEFPNLSAFPNQLERVQLDIGELQLPIHGWSLLKSFKPA</sequence>
<evidence type="ECO:0000256" key="1">
    <source>
        <dbReference type="ARBA" id="ARBA00022614"/>
    </source>
</evidence>
<feature type="domain" description="NB-ARC" evidence="2">
    <location>
        <begin position="58"/>
        <end position="215"/>
    </location>
</feature>
<dbReference type="PRINTS" id="PR00364">
    <property type="entry name" value="DISEASERSIST"/>
</dbReference>
<dbReference type="AlphaFoldDB" id="A0AA38C068"/>
<evidence type="ECO:0000259" key="3">
    <source>
        <dbReference type="Pfam" id="PF23282"/>
    </source>
</evidence>
<accession>A0AA38C068</accession>
<dbReference type="SUPFAM" id="SSF52058">
    <property type="entry name" value="L domain-like"/>
    <property type="match status" value="1"/>
</dbReference>
<dbReference type="GO" id="GO:0006952">
    <property type="term" value="P:defense response"/>
    <property type="evidence" value="ECO:0007669"/>
    <property type="project" value="InterPro"/>
</dbReference>
<name>A0AA38C068_TAXCH</name>
<dbReference type="InterPro" id="IPR058192">
    <property type="entry name" value="WHD_ROQ1-like"/>
</dbReference>
<dbReference type="EMBL" id="JAHRHJ020003813">
    <property type="protein sequence ID" value="KAH9290038.1"/>
    <property type="molecule type" value="Genomic_DNA"/>
</dbReference>
<evidence type="ECO:0000313" key="4">
    <source>
        <dbReference type="EMBL" id="KAH9290038.1"/>
    </source>
</evidence>
<feature type="domain" description="Disease resistance protein Roq1-like winged-helix" evidence="3">
    <location>
        <begin position="284"/>
        <end position="356"/>
    </location>
</feature>
<evidence type="ECO:0000313" key="5">
    <source>
        <dbReference type="Proteomes" id="UP000824469"/>
    </source>
</evidence>
<dbReference type="GO" id="GO:0043531">
    <property type="term" value="F:ADP binding"/>
    <property type="evidence" value="ECO:0007669"/>
    <property type="project" value="InterPro"/>
</dbReference>